<sequence length="167" mass="18397">MSEESVIFRQTVLEIIRRIPRGRVTSYGKPAALRGEDSGFTISHGQGHVAKLAGYPRNSRQVGQVLKHLPMDEEEEDDPVPWQRVVNHKGYISPRGDNGTGARRQAERLREEDVEVMEIDTVGIEAGHGAGGAGWVFQGGGGRIDLGRYGWFPSQVDIDGEIYSIEA</sequence>
<dbReference type="EMBL" id="MVBO01000009">
    <property type="protein sequence ID" value="OZJ05846.1"/>
    <property type="molecule type" value="Genomic_DNA"/>
</dbReference>
<dbReference type="GO" id="GO:0003824">
    <property type="term" value="F:catalytic activity"/>
    <property type="evidence" value="ECO:0007669"/>
    <property type="project" value="InterPro"/>
</dbReference>
<gene>
    <name evidence="3" type="ORF">BZG36_00889</name>
</gene>
<keyword evidence="4" id="KW-1185">Reference proteome</keyword>
<name>A0A261Y5F0_9FUNG</name>
<protein>
    <recommendedName>
        <fullName evidence="2">Methylated-DNA-[protein]-cysteine S-methyltransferase DNA binding domain-containing protein</fullName>
    </recommendedName>
</protein>
<dbReference type="Proteomes" id="UP000242875">
    <property type="component" value="Unassembled WGS sequence"/>
</dbReference>
<dbReference type="InterPro" id="IPR014048">
    <property type="entry name" value="MethylDNA_cys_MeTrfase_DNA-bd"/>
</dbReference>
<evidence type="ECO:0000313" key="3">
    <source>
        <dbReference type="EMBL" id="OZJ05846.1"/>
    </source>
</evidence>
<dbReference type="SUPFAM" id="SSF46767">
    <property type="entry name" value="Methylated DNA-protein cysteine methyltransferase, C-terminal domain"/>
    <property type="match status" value="1"/>
</dbReference>
<comment type="caution">
    <text evidence="3">The sequence shown here is derived from an EMBL/GenBank/DDBJ whole genome shotgun (WGS) entry which is preliminary data.</text>
</comment>
<dbReference type="InterPro" id="IPR036388">
    <property type="entry name" value="WH-like_DNA-bd_sf"/>
</dbReference>
<accession>A0A261Y5F0</accession>
<evidence type="ECO:0000259" key="2">
    <source>
        <dbReference type="Pfam" id="PF01035"/>
    </source>
</evidence>
<dbReference type="CDD" id="cd06445">
    <property type="entry name" value="ATase"/>
    <property type="match status" value="1"/>
</dbReference>
<dbReference type="PANTHER" id="PTHR42942:SF1">
    <property type="entry name" value="ALKYLTRANSFERASE-LIKE PROTEIN 1"/>
    <property type="match status" value="1"/>
</dbReference>
<reference evidence="3 4" key="1">
    <citation type="journal article" date="2017" name="Mycologia">
        <title>Bifiguratus adelaidae, gen. et sp. nov., a new member of Mucoromycotina in endophytic and soil-dwelling habitats.</title>
        <authorList>
            <person name="Torres-Cruz T.J."/>
            <person name="Billingsley Tobias T.L."/>
            <person name="Almatruk M."/>
            <person name="Hesse C."/>
            <person name="Kuske C.R."/>
            <person name="Desiro A."/>
            <person name="Benucci G.M."/>
            <person name="Bonito G."/>
            <person name="Stajich J.E."/>
            <person name="Dunlap C."/>
            <person name="Arnold A.E."/>
            <person name="Porras-Alfaro A."/>
        </authorList>
    </citation>
    <scope>NUCLEOTIDE SEQUENCE [LARGE SCALE GENOMIC DNA]</scope>
    <source>
        <strain evidence="3 4">AZ0501</strain>
    </source>
</reference>
<dbReference type="InterPro" id="IPR036217">
    <property type="entry name" value="MethylDNA_cys_MeTrfase_DNAb"/>
</dbReference>
<evidence type="ECO:0000256" key="1">
    <source>
        <dbReference type="ARBA" id="ARBA00022763"/>
    </source>
</evidence>
<evidence type="ECO:0000313" key="4">
    <source>
        <dbReference type="Proteomes" id="UP000242875"/>
    </source>
</evidence>
<keyword evidence="1" id="KW-0227">DNA damage</keyword>
<dbReference type="Pfam" id="PF01035">
    <property type="entry name" value="DNA_binding_1"/>
    <property type="match status" value="1"/>
</dbReference>
<dbReference type="OrthoDB" id="2548197at2759"/>
<proteinExistence type="predicted"/>
<dbReference type="Gene3D" id="1.10.10.10">
    <property type="entry name" value="Winged helix-like DNA-binding domain superfamily/Winged helix DNA-binding domain"/>
    <property type="match status" value="1"/>
</dbReference>
<dbReference type="AlphaFoldDB" id="A0A261Y5F0"/>
<dbReference type="InterPro" id="IPR052520">
    <property type="entry name" value="ATL_DNA_repair"/>
</dbReference>
<dbReference type="PANTHER" id="PTHR42942">
    <property type="entry name" value="6-O-METHYLGUANINE DNA METHYLTRANSFERASE"/>
    <property type="match status" value="1"/>
</dbReference>
<feature type="domain" description="Methylated-DNA-[protein]-cysteine S-methyltransferase DNA binding" evidence="2">
    <location>
        <begin position="8"/>
        <end position="114"/>
    </location>
</feature>
<dbReference type="GO" id="GO:0006281">
    <property type="term" value="P:DNA repair"/>
    <property type="evidence" value="ECO:0007669"/>
    <property type="project" value="InterPro"/>
</dbReference>
<organism evidence="3 4">
    <name type="scientific">Bifiguratus adelaidae</name>
    <dbReference type="NCBI Taxonomy" id="1938954"/>
    <lineage>
        <taxon>Eukaryota</taxon>
        <taxon>Fungi</taxon>
        <taxon>Fungi incertae sedis</taxon>
        <taxon>Mucoromycota</taxon>
        <taxon>Mucoromycotina</taxon>
        <taxon>Endogonomycetes</taxon>
        <taxon>Endogonales</taxon>
        <taxon>Endogonales incertae sedis</taxon>
        <taxon>Bifiguratus</taxon>
    </lineage>
</organism>